<evidence type="ECO:0000259" key="9">
    <source>
        <dbReference type="Pfam" id="PF01794"/>
    </source>
</evidence>
<dbReference type="SFLD" id="SFLDG01168">
    <property type="entry name" value="Ferric_reductase_subgroup_(FRE"/>
    <property type="match status" value="1"/>
</dbReference>
<feature type="domain" description="Ferric oxidoreductase" evidence="9">
    <location>
        <begin position="320"/>
        <end position="434"/>
    </location>
</feature>
<feature type="transmembrane region" description="Helical" evidence="8">
    <location>
        <begin position="278"/>
        <end position="296"/>
    </location>
</feature>
<feature type="transmembrane region" description="Helical" evidence="8">
    <location>
        <begin position="316"/>
        <end position="334"/>
    </location>
</feature>
<evidence type="ECO:0000256" key="1">
    <source>
        <dbReference type="ARBA" id="ARBA00004141"/>
    </source>
</evidence>
<keyword evidence="2" id="KW-0813">Transport</keyword>
<dbReference type="Gene3D" id="3.40.50.80">
    <property type="entry name" value="Nucleotide-binding domain of ferredoxin-NADP reductase (FNR) module"/>
    <property type="match status" value="1"/>
</dbReference>
<keyword evidence="6 8" id="KW-0472">Membrane</keyword>
<evidence type="ECO:0000256" key="7">
    <source>
        <dbReference type="SAM" id="MobiDB-lite"/>
    </source>
</evidence>
<dbReference type="CDD" id="cd06186">
    <property type="entry name" value="NOX_Duox_like_FAD_NADP"/>
    <property type="match status" value="1"/>
</dbReference>
<feature type="transmembrane region" description="Helical" evidence="8">
    <location>
        <begin position="419"/>
        <end position="439"/>
    </location>
</feature>
<dbReference type="GO" id="GO:0006879">
    <property type="term" value="P:intracellular iron ion homeostasis"/>
    <property type="evidence" value="ECO:0007669"/>
    <property type="project" value="TreeGrafter"/>
</dbReference>
<evidence type="ECO:0000256" key="5">
    <source>
        <dbReference type="ARBA" id="ARBA00023065"/>
    </source>
</evidence>
<keyword evidence="5" id="KW-0406">Ion transport</keyword>
<dbReference type="SFLD" id="SFLDS00052">
    <property type="entry name" value="Ferric_Reductase_Domain"/>
    <property type="match status" value="1"/>
</dbReference>
<evidence type="ECO:0000256" key="2">
    <source>
        <dbReference type="ARBA" id="ARBA00022448"/>
    </source>
</evidence>
<proteinExistence type="predicted"/>
<organism evidence="10 11">
    <name type="scientific">Podospora didyma</name>
    <dbReference type="NCBI Taxonomy" id="330526"/>
    <lineage>
        <taxon>Eukaryota</taxon>
        <taxon>Fungi</taxon>
        <taxon>Dikarya</taxon>
        <taxon>Ascomycota</taxon>
        <taxon>Pezizomycotina</taxon>
        <taxon>Sordariomycetes</taxon>
        <taxon>Sordariomycetidae</taxon>
        <taxon>Sordariales</taxon>
        <taxon>Podosporaceae</taxon>
        <taxon>Podospora</taxon>
    </lineage>
</organism>
<feature type="non-terminal residue" evidence="10">
    <location>
        <position position="1"/>
    </location>
</feature>
<dbReference type="SUPFAM" id="SSF52343">
    <property type="entry name" value="Ferredoxin reductase-like, C-terminal NADP-linked domain"/>
    <property type="match status" value="1"/>
</dbReference>
<evidence type="ECO:0000256" key="4">
    <source>
        <dbReference type="ARBA" id="ARBA00022989"/>
    </source>
</evidence>
<feature type="compositionally biased region" description="Basic and acidic residues" evidence="7">
    <location>
        <begin position="543"/>
        <end position="555"/>
    </location>
</feature>
<reference evidence="10" key="1">
    <citation type="journal article" date="2023" name="Mol. Phylogenet. Evol.">
        <title>Genome-scale phylogeny and comparative genomics of the fungal order Sordariales.</title>
        <authorList>
            <person name="Hensen N."/>
            <person name="Bonometti L."/>
            <person name="Westerberg I."/>
            <person name="Brannstrom I.O."/>
            <person name="Guillou S."/>
            <person name="Cros-Aarteil S."/>
            <person name="Calhoun S."/>
            <person name="Haridas S."/>
            <person name="Kuo A."/>
            <person name="Mondo S."/>
            <person name="Pangilinan J."/>
            <person name="Riley R."/>
            <person name="LaButti K."/>
            <person name="Andreopoulos B."/>
            <person name="Lipzen A."/>
            <person name="Chen C."/>
            <person name="Yan M."/>
            <person name="Daum C."/>
            <person name="Ng V."/>
            <person name="Clum A."/>
            <person name="Steindorff A."/>
            <person name="Ohm R.A."/>
            <person name="Martin F."/>
            <person name="Silar P."/>
            <person name="Natvig D.O."/>
            <person name="Lalanne C."/>
            <person name="Gautier V."/>
            <person name="Ament-Velasquez S.L."/>
            <person name="Kruys A."/>
            <person name="Hutchinson M.I."/>
            <person name="Powell A.J."/>
            <person name="Barry K."/>
            <person name="Miller A.N."/>
            <person name="Grigoriev I.V."/>
            <person name="Debuchy R."/>
            <person name="Gladieux P."/>
            <person name="Hiltunen Thoren M."/>
            <person name="Johannesson H."/>
        </authorList>
    </citation>
    <scope>NUCLEOTIDE SEQUENCE</scope>
    <source>
        <strain evidence="10">CBS 232.78</strain>
    </source>
</reference>
<feature type="transmembrane region" description="Helical" evidence="8">
    <location>
        <begin position="392"/>
        <end position="412"/>
    </location>
</feature>
<dbReference type="PANTHER" id="PTHR32361">
    <property type="entry name" value="FERRIC/CUPRIC REDUCTASE TRANSMEMBRANE COMPONENT"/>
    <property type="match status" value="1"/>
</dbReference>
<evidence type="ECO:0000256" key="8">
    <source>
        <dbReference type="SAM" id="Phobius"/>
    </source>
</evidence>
<evidence type="ECO:0000313" key="10">
    <source>
        <dbReference type="EMBL" id="KAK3386523.1"/>
    </source>
</evidence>
<dbReference type="GO" id="GO:0006826">
    <property type="term" value="P:iron ion transport"/>
    <property type="evidence" value="ECO:0007669"/>
    <property type="project" value="TreeGrafter"/>
</dbReference>
<feature type="transmembrane region" description="Helical" evidence="8">
    <location>
        <begin position="45"/>
        <end position="69"/>
    </location>
</feature>
<keyword evidence="4 8" id="KW-1133">Transmembrane helix</keyword>
<feature type="transmembrane region" description="Helical" evidence="8">
    <location>
        <begin position="363"/>
        <end position="380"/>
    </location>
</feature>
<dbReference type="GO" id="GO:0005886">
    <property type="term" value="C:plasma membrane"/>
    <property type="evidence" value="ECO:0007669"/>
    <property type="project" value="TreeGrafter"/>
</dbReference>
<gene>
    <name evidence="10" type="ORF">B0H63DRAFT_137159</name>
</gene>
<reference evidence="10" key="2">
    <citation type="submission" date="2023-06" db="EMBL/GenBank/DDBJ databases">
        <authorList>
            <consortium name="Lawrence Berkeley National Laboratory"/>
            <person name="Haridas S."/>
            <person name="Hensen N."/>
            <person name="Bonometti L."/>
            <person name="Westerberg I."/>
            <person name="Brannstrom I.O."/>
            <person name="Guillou S."/>
            <person name="Cros-Aarteil S."/>
            <person name="Calhoun S."/>
            <person name="Kuo A."/>
            <person name="Mondo S."/>
            <person name="Pangilinan J."/>
            <person name="Riley R."/>
            <person name="LaButti K."/>
            <person name="Andreopoulos B."/>
            <person name="Lipzen A."/>
            <person name="Chen C."/>
            <person name="Yanf M."/>
            <person name="Daum C."/>
            <person name="Ng V."/>
            <person name="Clum A."/>
            <person name="Steindorff A."/>
            <person name="Ohm R."/>
            <person name="Martin F."/>
            <person name="Silar P."/>
            <person name="Natvig D."/>
            <person name="Lalanne C."/>
            <person name="Gautier V."/>
            <person name="Ament-velasquez S.L."/>
            <person name="Kruys A."/>
            <person name="Hutchinson M.I."/>
            <person name="Powell A.J."/>
            <person name="Barry K."/>
            <person name="Miller A.N."/>
            <person name="Grigoriev I.V."/>
            <person name="Debuchy R."/>
            <person name="Gladieux P."/>
            <person name="Thoren M.H."/>
            <person name="Johannesson H."/>
        </authorList>
    </citation>
    <scope>NUCLEOTIDE SEQUENCE</scope>
    <source>
        <strain evidence="10">CBS 232.78</strain>
    </source>
</reference>
<dbReference type="AlphaFoldDB" id="A0AAE0NRS4"/>
<dbReference type="InterPro" id="IPR051410">
    <property type="entry name" value="Ferric/Cupric_Reductase"/>
</dbReference>
<protein>
    <recommendedName>
        <fullName evidence="9">Ferric oxidoreductase domain-containing protein</fullName>
    </recommendedName>
</protein>
<dbReference type="InterPro" id="IPR013130">
    <property type="entry name" value="Fe3_Rdtase_TM_dom"/>
</dbReference>
<name>A0AAE0NRS4_9PEZI</name>
<feature type="transmembrane region" description="Helical" evidence="8">
    <location>
        <begin position="445"/>
        <end position="462"/>
    </location>
</feature>
<comment type="caution">
    <text evidence="10">The sequence shown here is derived from an EMBL/GenBank/DDBJ whole genome shotgun (WGS) entry which is preliminary data.</text>
</comment>
<feature type="region of interest" description="Disordered" evidence="7">
    <location>
        <begin position="543"/>
        <end position="568"/>
    </location>
</feature>
<dbReference type="Pfam" id="PF01794">
    <property type="entry name" value="Ferric_reduct"/>
    <property type="match status" value="1"/>
</dbReference>
<sequence length="746" mass="82495">EASSFYSSSVNTAVQSNIKVSHQEIQPHLGQLQARPSPAMMKPPLAFWLACQLLSAATPAFSALVGFGLDPYSTYCARACLWSLLPYQLSCSAKSNYGFGWSVTTPECKGNDTSYLTTLAWCMHVKCTAYRTSELEDFWEHSATADLLKFMDTSYPPPPKWGYSESLAHISQPPTRELTAADLVLNFTALVPERSYRVQLNTAFSVSQEQILGNSYAIAILVTGFGLPVLLTWLGYLPFMTRLIDKVSPYLIYPSTIGTYQVRPLPYLLGNAPTCGQALYVALFFALNVILVSVNYQSMQPHAYYKTESEEIKALIFKRTGIVGYALVPLLILFSSRNNILLLWLTNWSHATYLLLHRWVARIFLLHALVHSFLALPLFLANRTTTASEYWAWGAVATVLPVLIFVGSVLPIRRWSYEIFLVCHIVLSVLTLVAMWYHVIKWAGFVWGYETWIYAASAVWFFDRAARVGRVLKHGLNRSKVTDLGNGYVRVDVPGVAFANDGPGMHVYAHWPTLSLWRPWESHPFSFVPTALLLPKQEKVADSRISRSSSSREEGAIGGAGGESSPTAKETVVVADVEKYASPVSQSRVNLGITLIIKKSTGITKYFQADEGLLTLLDGPYQNTPARDVRRCDRLVLIGGGIGITSLLPWVANHPNVKLYWSVKEAARCLVEQVEGALSRVERDVRVGTRLDFAGVLAQEAEVGYKKVGVVVSGPGGFCDDARAAVVAAGKKGVAVFELEVDAYSW</sequence>
<keyword evidence="3 8" id="KW-0812">Transmembrane</keyword>
<evidence type="ECO:0000256" key="6">
    <source>
        <dbReference type="ARBA" id="ARBA00023136"/>
    </source>
</evidence>
<dbReference type="EMBL" id="JAULSW010000003">
    <property type="protein sequence ID" value="KAK3386523.1"/>
    <property type="molecule type" value="Genomic_DNA"/>
</dbReference>
<dbReference type="PANTHER" id="PTHR32361:SF9">
    <property type="entry name" value="FERRIC REDUCTASE TRANSMEMBRANE COMPONENT 3-RELATED"/>
    <property type="match status" value="1"/>
</dbReference>
<dbReference type="Proteomes" id="UP001285441">
    <property type="component" value="Unassembled WGS sequence"/>
</dbReference>
<feature type="transmembrane region" description="Helical" evidence="8">
    <location>
        <begin position="216"/>
        <end position="236"/>
    </location>
</feature>
<dbReference type="GO" id="GO:0015677">
    <property type="term" value="P:copper ion import"/>
    <property type="evidence" value="ECO:0007669"/>
    <property type="project" value="TreeGrafter"/>
</dbReference>
<keyword evidence="11" id="KW-1185">Reference proteome</keyword>
<accession>A0AAE0NRS4</accession>
<evidence type="ECO:0000313" key="11">
    <source>
        <dbReference type="Proteomes" id="UP001285441"/>
    </source>
</evidence>
<dbReference type="InterPro" id="IPR039261">
    <property type="entry name" value="FNR_nucleotide-bd"/>
</dbReference>
<evidence type="ECO:0000256" key="3">
    <source>
        <dbReference type="ARBA" id="ARBA00022692"/>
    </source>
</evidence>
<comment type="subcellular location">
    <subcellularLocation>
        <location evidence="1">Membrane</location>
        <topology evidence="1">Multi-pass membrane protein</topology>
    </subcellularLocation>
</comment>
<dbReference type="GO" id="GO:0000293">
    <property type="term" value="F:ferric-chelate reductase activity"/>
    <property type="evidence" value="ECO:0007669"/>
    <property type="project" value="TreeGrafter"/>
</dbReference>